<proteinExistence type="predicted"/>
<evidence type="ECO:0000313" key="2">
    <source>
        <dbReference type="Proteomes" id="UP001497453"/>
    </source>
</evidence>
<name>A0ABP1DSN5_9APHY</name>
<keyword evidence="2" id="KW-1185">Reference proteome</keyword>
<sequence>MATRYDSTDMPKIQMIFAKATIFVVYEWVFTGINSANLFSGGEHISAHSSFTRTHSMSDRFTIHDCHSHVTSLTIFGWFILYWWQLWHIRPNLITIFKGSLATRDAFKVVFNSNSVTNVIENCSFCNEVTTVSFPTRALGCASQVKFLVLPCATSSRRAKYSRKSRCDCRQPIRREIASNCFPADGQLSELPNVHVLRLADMGSNRLGKLSSVQQQAHRPPMLDWQ</sequence>
<accession>A0ABP1DSN5</accession>
<dbReference type="EMBL" id="OZ037949">
    <property type="protein sequence ID" value="CAL1710821.1"/>
    <property type="molecule type" value="Genomic_DNA"/>
</dbReference>
<protein>
    <submittedName>
        <fullName evidence="1">Uncharacterized protein</fullName>
    </submittedName>
</protein>
<dbReference type="Proteomes" id="UP001497453">
    <property type="component" value="Chromosome 6"/>
</dbReference>
<organism evidence="1 2">
    <name type="scientific">Somion occarium</name>
    <dbReference type="NCBI Taxonomy" id="3059160"/>
    <lineage>
        <taxon>Eukaryota</taxon>
        <taxon>Fungi</taxon>
        <taxon>Dikarya</taxon>
        <taxon>Basidiomycota</taxon>
        <taxon>Agaricomycotina</taxon>
        <taxon>Agaricomycetes</taxon>
        <taxon>Polyporales</taxon>
        <taxon>Cerrenaceae</taxon>
        <taxon>Somion</taxon>
    </lineage>
</organism>
<gene>
    <name evidence="1" type="ORF">GFSPODELE1_LOCUS8020</name>
</gene>
<reference evidence="2" key="1">
    <citation type="submission" date="2024-04" db="EMBL/GenBank/DDBJ databases">
        <authorList>
            <person name="Shaw F."/>
            <person name="Minotto A."/>
        </authorList>
    </citation>
    <scope>NUCLEOTIDE SEQUENCE [LARGE SCALE GENOMIC DNA]</scope>
</reference>
<evidence type="ECO:0000313" key="1">
    <source>
        <dbReference type="EMBL" id="CAL1710821.1"/>
    </source>
</evidence>